<feature type="transmembrane region" description="Helical" evidence="7">
    <location>
        <begin position="59"/>
        <end position="82"/>
    </location>
</feature>
<dbReference type="EMBL" id="CAFBMH010000011">
    <property type="protein sequence ID" value="CAB4894585.1"/>
    <property type="molecule type" value="Genomic_DNA"/>
</dbReference>
<feature type="transmembrane region" description="Helical" evidence="7">
    <location>
        <begin position="269"/>
        <end position="289"/>
    </location>
</feature>
<dbReference type="InterPro" id="IPR022791">
    <property type="entry name" value="L-PG_synthase/AglD"/>
</dbReference>
<evidence type="ECO:0000256" key="6">
    <source>
        <dbReference type="SAM" id="MobiDB-lite"/>
    </source>
</evidence>
<organism evidence="8">
    <name type="scientific">freshwater metagenome</name>
    <dbReference type="NCBI Taxonomy" id="449393"/>
    <lineage>
        <taxon>unclassified sequences</taxon>
        <taxon>metagenomes</taxon>
        <taxon>ecological metagenomes</taxon>
    </lineage>
</organism>
<proteinExistence type="predicted"/>
<feature type="transmembrane region" description="Helical" evidence="7">
    <location>
        <begin position="102"/>
        <end position="121"/>
    </location>
</feature>
<evidence type="ECO:0000256" key="1">
    <source>
        <dbReference type="ARBA" id="ARBA00004651"/>
    </source>
</evidence>
<dbReference type="EMBL" id="CAFABA010000066">
    <property type="protein sequence ID" value="CAB4832494.1"/>
    <property type="molecule type" value="Genomic_DNA"/>
</dbReference>
<dbReference type="AlphaFoldDB" id="A0A6J7AHY8"/>
<evidence type="ECO:0000256" key="5">
    <source>
        <dbReference type="ARBA" id="ARBA00023136"/>
    </source>
</evidence>
<dbReference type="Pfam" id="PF03706">
    <property type="entry name" value="LPG_synthase_TM"/>
    <property type="match status" value="1"/>
</dbReference>
<sequence>MTNASVPKRRWIKSRVARRTLRGTIELLVFLLVFVYFGLPAITNARNALNKLSEVRATFLLMGFALQALSLAAYAQLTRAALPRGSVSLGTLFRIQLTTKAITNVVPGGSAAGSAMGYRMITLAGVPGADAGFGLVAASVGSAVLLNAILWLTLLVSIPAAGFRPIYVTMALAGVFLLAAFGAIVLALVRGQQQAERAVRSIARRTRFLNEDRIGSLVTRLASRLRELLADPPLMRRVAVWATMNWLLDAASLWLILRAFGTTARLDSLLVAFCIANVSAVIPITPGGLGVLDATLVAMLALFGYGDAAGLAVPLYRVAQYFLPIPVGFVSYLTLRAGPWRIDRAKPLGGLREETAEMVRSGESVYDWAERVGRRSGPPIPAGPVTADEPEPPPPQDGIDLAR</sequence>
<dbReference type="PANTHER" id="PTHR39087:SF2">
    <property type="entry name" value="UPF0104 MEMBRANE PROTEIN MJ1595"/>
    <property type="match status" value="1"/>
</dbReference>
<evidence type="ECO:0000256" key="2">
    <source>
        <dbReference type="ARBA" id="ARBA00022475"/>
    </source>
</evidence>
<comment type="subcellular location">
    <subcellularLocation>
        <location evidence="1">Cell membrane</location>
        <topology evidence="1">Multi-pass membrane protein</topology>
    </subcellularLocation>
</comment>
<name>A0A6J7AHY8_9ZZZZ</name>
<feature type="region of interest" description="Disordered" evidence="6">
    <location>
        <begin position="371"/>
        <end position="403"/>
    </location>
</feature>
<dbReference type="NCBIfam" id="TIGR00374">
    <property type="entry name" value="flippase-like domain"/>
    <property type="match status" value="1"/>
</dbReference>
<protein>
    <submittedName>
        <fullName evidence="8">Unannotated protein</fullName>
    </submittedName>
</protein>
<feature type="transmembrane region" description="Helical" evidence="7">
    <location>
        <begin position="166"/>
        <end position="189"/>
    </location>
</feature>
<evidence type="ECO:0000256" key="3">
    <source>
        <dbReference type="ARBA" id="ARBA00022692"/>
    </source>
</evidence>
<evidence type="ECO:0000313" key="9">
    <source>
        <dbReference type="EMBL" id="CAB4894585.1"/>
    </source>
</evidence>
<dbReference type="PANTHER" id="PTHR39087">
    <property type="entry name" value="UPF0104 MEMBRANE PROTEIN MJ1595"/>
    <property type="match status" value="1"/>
</dbReference>
<feature type="transmembrane region" description="Helical" evidence="7">
    <location>
        <begin position="133"/>
        <end position="154"/>
    </location>
</feature>
<evidence type="ECO:0000256" key="4">
    <source>
        <dbReference type="ARBA" id="ARBA00022989"/>
    </source>
</evidence>
<keyword evidence="2" id="KW-1003">Cell membrane</keyword>
<keyword evidence="4 7" id="KW-1133">Transmembrane helix</keyword>
<reference evidence="8" key="1">
    <citation type="submission" date="2020-05" db="EMBL/GenBank/DDBJ databases">
        <authorList>
            <person name="Chiriac C."/>
            <person name="Salcher M."/>
            <person name="Ghai R."/>
            <person name="Kavagutti S V."/>
        </authorList>
    </citation>
    <scope>NUCLEOTIDE SEQUENCE</scope>
</reference>
<gene>
    <name evidence="8" type="ORF">UFOPK3139_01660</name>
    <name evidence="9" type="ORF">UFOPK3543_00499</name>
</gene>
<feature type="transmembrane region" description="Helical" evidence="7">
    <location>
        <begin position="21"/>
        <end position="39"/>
    </location>
</feature>
<feature type="transmembrane region" description="Helical" evidence="7">
    <location>
        <begin position="238"/>
        <end position="257"/>
    </location>
</feature>
<keyword evidence="5 7" id="KW-0472">Membrane</keyword>
<evidence type="ECO:0000256" key="7">
    <source>
        <dbReference type="SAM" id="Phobius"/>
    </source>
</evidence>
<accession>A0A6J7AHY8</accession>
<dbReference type="GO" id="GO:0005886">
    <property type="term" value="C:plasma membrane"/>
    <property type="evidence" value="ECO:0007669"/>
    <property type="project" value="UniProtKB-SubCell"/>
</dbReference>
<evidence type="ECO:0000313" key="8">
    <source>
        <dbReference type="EMBL" id="CAB4832494.1"/>
    </source>
</evidence>
<keyword evidence="3 7" id="KW-0812">Transmembrane</keyword>